<keyword evidence="2" id="KW-0482">Metalloprotease</keyword>
<evidence type="ECO:0000313" key="3">
    <source>
        <dbReference type="Proteomes" id="UP001256646"/>
    </source>
</evidence>
<keyword evidence="1" id="KW-0812">Transmembrane</keyword>
<evidence type="ECO:0000256" key="1">
    <source>
        <dbReference type="SAM" id="Phobius"/>
    </source>
</evidence>
<dbReference type="GO" id="GO:0008237">
    <property type="term" value="F:metallopeptidase activity"/>
    <property type="evidence" value="ECO:0007669"/>
    <property type="project" value="UniProtKB-KW"/>
</dbReference>
<keyword evidence="2" id="KW-0645">Protease</keyword>
<keyword evidence="2" id="KW-0378">Hydrolase</keyword>
<gene>
    <name evidence="2" type="ORF">RGC78_06145</name>
</gene>
<protein>
    <submittedName>
        <fullName evidence="2">Metalloprotease family protein</fullName>
    </submittedName>
</protein>
<accession>A0ABU1EGH2</accession>
<feature type="transmembrane region" description="Helical" evidence="1">
    <location>
        <begin position="6"/>
        <end position="23"/>
    </location>
</feature>
<feature type="transmembrane region" description="Helical" evidence="1">
    <location>
        <begin position="134"/>
        <end position="154"/>
    </location>
</feature>
<keyword evidence="1" id="KW-0472">Membrane</keyword>
<sequence length="178" mass="20289">MYFIPGFLISAVTFPGVIVHELAHQIFCRLMRVPVYEVKYFQFKNPCGYVVHEPADNPLKSFFVSIGPFLINTILGMFIMLPVSIEVFEFKNYNNLLNLFLVWIGISILMHAFPSKVDAENMIESILKNKEVSIIFKILVTPVIGLIYIGAYGSIVWLDLIYAIVISILLPQILVLIF</sequence>
<comment type="caution">
    <text evidence="2">The sequence shown here is derived from an EMBL/GenBank/DDBJ whole genome shotgun (WGS) entry which is preliminary data.</text>
</comment>
<feature type="transmembrane region" description="Helical" evidence="1">
    <location>
        <begin position="62"/>
        <end position="83"/>
    </location>
</feature>
<dbReference type="RefSeq" id="WP_252212159.1">
    <property type="nucleotide sequence ID" value="NZ_JAVJAN010000013.1"/>
</dbReference>
<keyword evidence="1" id="KW-1133">Transmembrane helix</keyword>
<proteinExistence type="predicted"/>
<dbReference type="EMBL" id="JAVJAN010000013">
    <property type="protein sequence ID" value="MDR5587049.1"/>
    <property type="molecule type" value="Genomic_DNA"/>
</dbReference>
<feature type="transmembrane region" description="Helical" evidence="1">
    <location>
        <begin position="160"/>
        <end position="177"/>
    </location>
</feature>
<keyword evidence="3" id="KW-1185">Reference proteome</keyword>
<feature type="transmembrane region" description="Helical" evidence="1">
    <location>
        <begin position="95"/>
        <end position="113"/>
    </location>
</feature>
<name>A0ABU1EGH2_9CLOT</name>
<evidence type="ECO:0000313" key="2">
    <source>
        <dbReference type="EMBL" id="MDR5587049.1"/>
    </source>
</evidence>
<dbReference type="Proteomes" id="UP001256646">
    <property type="component" value="Unassembled WGS sequence"/>
</dbReference>
<organism evidence="2 3">
    <name type="scientific">Clostridium aquiflavi</name>
    <dbReference type="NCBI Taxonomy" id="3073603"/>
    <lineage>
        <taxon>Bacteria</taxon>
        <taxon>Bacillati</taxon>
        <taxon>Bacillota</taxon>
        <taxon>Clostridia</taxon>
        <taxon>Eubacteriales</taxon>
        <taxon>Clostridiaceae</taxon>
        <taxon>Clostridium</taxon>
    </lineage>
</organism>
<reference evidence="2 3" key="1">
    <citation type="submission" date="2023-09" db="EMBL/GenBank/DDBJ databases">
        <authorList>
            <person name="Zhai L."/>
        </authorList>
    </citation>
    <scope>NUCLEOTIDE SEQUENCE [LARGE SCALE GENOMIC DNA]</scope>
    <source>
        <strain evidence="2 3">5 N-1</strain>
    </source>
</reference>